<evidence type="ECO:0000256" key="6">
    <source>
        <dbReference type="ARBA" id="ARBA00023015"/>
    </source>
</evidence>
<dbReference type="InterPro" id="IPR036236">
    <property type="entry name" value="Znf_C2H2_sf"/>
</dbReference>
<keyword evidence="3" id="KW-0677">Repeat</keyword>
<dbReference type="InterPro" id="IPR013087">
    <property type="entry name" value="Znf_C2H2_type"/>
</dbReference>
<dbReference type="GO" id="GO:0005634">
    <property type="term" value="C:nucleus"/>
    <property type="evidence" value="ECO:0007669"/>
    <property type="project" value="UniProtKB-SubCell"/>
</dbReference>
<comment type="caution">
    <text evidence="11">The sequence shown here is derived from an EMBL/GenBank/DDBJ whole genome shotgun (WGS) entry which is preliminary data.</text>
</comment>
<feature type="domain" description="C2H2-type" evidence="10">
    <location>
        <begin position="319"/>
        <end position="346"/>
    </location>
</feature>
<dbReference type="Pfam" id="PF13912">
    <property type="entry name" value="zf-C2H2_6"/>
    <property type="match status" value="3"/>
</dbReference>
<keyword evidence="8" id="KW-0539">Nucleus</keyword>
<evidence type="ECO:0000256" key="1">
    <source>
        <dbReference type="ARBA" id="ARBA00004123"/>
    </source>
</evidence>
<evidence type="ECO:0000256" key="5">
    <source>
        <dbReference type="ARBA" id="ARBA00022833"/>
    </source>
</evidence>
<dbReference type="PROSITE" id="PS00028">
    <property type="entry name" value="ZINC_FINGER_C2H2_1"/>
    <property type="match status" value="3"/>
</dbReference>
<keyword evidence="2" id="KW-0479">Metal-binding</keyword>
<dbReference type="Gene3D" id="3.30.160.60">
    <property type="entry name" value="Classic Zinc Finger"/>
    <property type="match status" value="1"/>
</dbReference>
<evidence type="ECO:0000256" key="9">
    <source>
        <dbReference type="PROSITE-ProRule" id="PRU00042"/>
    </source>
</evidence>
<dbReference type="EMBL" id="PKMF04000189">
    <property type="protein sequence ID" value="KAK7844202.1"/>
    <property type="molecule type" value="Genomic_DNA"/>
</dbReference>
<evidence type="ECO:0000256" key="7">
    <source>
        <dbReference type="ARBA" id="ARBA00023163"/>
    </source>
</evidence>
<evidence type="ECO:0000256" key="3">
    <source>
        <dbReference type="ARBA" id="ARBA00022737"/>
    </source>
</evidence>
<dbReference type="SUPFAM" id="SSF57667">
    <property type="entry name" value="beta-beta-alpha zinc fingers"/>
    <property type="match status" value="1"/>
</dbReference>
<keyword evidence="7" id="KW-0804">Transcription</keyword>
<comment type="subcellular location">
    <subcellularLocation>
        <location evidence="1">Nucleus</location>
    </subcellularLocation>
</comment>
<keyword evidence="6" id="KW-0805">Transcription regulation</keyword>
<evidence type="ECO:0000313" key="11">
    <source>
        <dbReference type="EMBL" id="KAK7844202.1"/>
    </source>
</evidence>
<dbReference type="PROSITE" id="PS50157">
    <property type="entry name" value="ZINC_FINGER_C2H2_2"/>
    <property type="match status" value="3"/>
</dbReference>
<keyword evidence="4 9" id="KW-0863">Zinc-finger</keyword>
<keyword evidence="12" id="KW-1185">Reference proteome</keyword>
<dbReference type="PANTHER" id="PTHR26374">
    <property type="entry name" value="ZINC FINGER PROTEIN ZAT5"/>
    <property type="match status" value="1"/>
</dbReference>
<evidence type="ECO:0000259" key="10">
    <source>
        <dbReference type="PROSITE" id="PS50157"/>
    </source>
</evidence>
<name>A0AAW0KXW8_QUESU</name>
<feature type="domain" description="C2H2-type" evidence="10">
    <location>
        <begin position="393"/>
        <end position="415"/>
    </location>
</feature>
<dbReference type="Proteomes" id="UP000237347">
    <property type="component" value="Unassembled WGS sequence"/>
</dbReference>
<sequence>MMMEAQEEVMGYKDHTQIIKGKRTKRQRLPSPLRLTMATTSSSGGGEGSSTGGVRIYDYSGGLERAVASPTTSVEFAESTEEEDMANCLILLAQGQSRKVSSSEPVATTNSGKAAAAAGSHAFQCKTCDRCFPSFQALGGHRASHKKLKANTEEKKLVLVVDEEDDHRFNSTASTTLSLQTANRVQCNSNNNKAKMMMEAQEEVMGYKDHTQIIKGKRTKRQRLPSPLRLTMATTSSSGGGEGSSTGGVRIYDYSGGLERAVASPTTSVEFAESTEEEEDMANCLILLAQGQSRKVSSSEPVATTNSGKAAAAAGSHAFQCKTCDRCFPSFQALGGHRASHKKLKANTEEKKLVLVVDEEDDHRFNSTASTTLSLQTANRVQCNSNNNKAKVHECSICGTEFSSGQALGGHMRRHRTFITPTATTMSVGASSPDQSLEAKKQRNDIVQLDLNLPAPEDDQRSDSKFSFMSKERVLVFSASSLVDCHY</sequence>
<organism evidence="11 12">
    <name type="scientific">Quercus suber</name>
    <name type="common">Cork oak</name>
    <dbReference type="NCBI Taxonomy" id="58331"/>
    <lineage>
        <taxon>Eukaryota</taxon>
        <taxon>Viridiplantae</taxon>
        <taxon>Streptophyta</taxon>
        <taxon>Embryophyta</taxon>
        <taxon>Tracheophyta</taxon>
        <taxon>Spermatophyta</taxon>
        <taxon>Magnoliopsida</taxon>
        <taxon>eudicotyledons</taxon>
        <taxon>Gunneridae</taxon>
        <taxon>Pentapetalae</taxon>
        <taxon>rosids</taxon>
        <taxon>fabids</taxon>
        <taxon>Fagales</taxon>
        <taxon>Fagaceae</taxon>
        <taxon>Quercus</taxon>
    </lineage>
</organism>
<evidence type="ECO:0000313" key="12">
    <source>
        <dbReference type="Proteomes" id="UP000237347"/>
    </source>
</evidence>
<evidence type="ECO:0000256" key="2">
    <source>
        <dbReference type="ARBA" id="ARBA00022723"/>
    </source>
</evidence>
<proteinExistence type="predicted"/>
<protein>
    <submittedName>
        <fullName evidence="11">Zinc finger protein zat5</fullName>
    </submittedName>
</protein>
<gene>
    <name evidence="11" type="primary">ZAT5_0</name>
    <name evidence="11" type="ORF">CFP56_011057</name>
</gene>
<dbReference type="GO" id="GO:0008270">
    <property type="term" value="F:zinc ion binding"/>
    <property type="evidence" value="ECO:0007669"/>
    <property type="project" value="UniProtKB-KW"/>
</dbReference>
<dbReference type="SMART" id="SM00355">
    <property type="entry name" value="ZnF_C2H2"/>
    <property type="match status" value="3"/>
</dbReference>
<dbReference type="AlphaFoldDB" id="A0AAW0KXW8"/>
<keyword evidence="5" id="KW-0862">Zinc</keyword>
<accession>A0AAW0KXW8</accession>
<evidence type="ECO:0000256" key="8">
    <source>
        <dbReference type="ARBA" id="ARBA00023242"/>
    </source>
</evidence>
<evidence type="ECO:0000256" key="4">
    <source>
        <dbReference type="ARBA" id="ARBA00022771"/>
    </source>
</evidence>
<reference evidence="11 12" key="1">
    <citation type="journal article" date="2018" name="Sci. Data">
        <title>The draft genome sequence of cork oak.</title>
        <authorList>
            <person name="Ramos A.M."/>
            <person name="Usie A."/>
            <person name="Barbosa P."/>
            <person name="Barros P.M."/>
            <person name="Capote T."/>
            <person name="Chaves I."/>
            <person name="Simoes F."/>
            <person name="Abreu I."/>
            <person name="Carrasquinho I."/>
            <person name="Faro C."/>
            <person name="Guimaraes J.B."/>
            <person name="Mendonca D."/>
            <person name="Nobrega F."/>
            <person name="Rodrigues L."/>
            <person name="Saibo N.J.M."/>
            <person name="Varela M.C."/>
            <person name="Egas C."/>
            <person name="Matos J."/>
            <person name="Miguel C.M."/>
            <person name="Oliveira M.M."/>
            <person name="Ricardo C.P."/>
            <person name="Goncalves S."/>
        </authorList>
    </citation>
    <scope>NUCLEOTIDE SEQUENCE [LARGE SCALE GENOMIC DNA]</scope>
    <source>
        <strain evidence="12">cv. HL8</strain>
    </source>
</reference>
<feature type="domain" description="C2H2-type" evidence="10">
    <location>
        <begin position="123"/>
        <end position="150"/>
    </location>
</feature>
<dbReference type="PANTHER" id="PTHR26374:SF456">
    <property type="entry name" value="ZINC FINGER PROTEIN ZAT5-LIKE"/>
    <property type="match status" value="1"/>
</dbReference>